<gene>
    <name evidence="1" type="ORF">GCM10010911_19900</name>
</gene>
<dbReference type="AlphaFoldDB" id="A0A916YV12"/>
<organism evidence="1 2">
    <name type="scientific">Paenibacillus nasutitermitis</name>
    <dbReference type="NCBI Taxonomy" id="1652958"/>
    <lineage>
        <taxon>Bacteria</taxon>
        <taxon>Bacillati</taxon>
        <taxon>Bacillota</taxon>
        <taxon>Bacilli</taxon>
        <taxon>Bacillales</taxon>
        <taxon>Paenibacillaceae</taxon>
        <taxon>Paenibacillus</taxon>
    </lineage>
</organism>
<comment type="caution">
    <text evidence="1">The sequence shown here is derived from an EMBL/GenBank/DDBJ whole genome shotgun (WGS) entry which is preliminary data.</text>
</comment>
<keyword evidence="2" id="KW-1185">Reference proteome</keyword>
<reference evidence="1" key="2">
    <citation type="submission" date="2020-09" db="EMBL/GenBank/DDBJ databases">
        <authorList>
            <person name="Sun Q."/>
            <person name="Zhou Y."/>
        </authorList>
    </citation>
    <scope>NUCLEOTIDE SEQUENCE</scope>
    <source>
        <strain evidence="1">CGMCC 1.15178</strain>
    </source>
</reference>
<dbReference type="EMBL" id="BMHP01000001">
    <property type="protein sequence ID" value="GGD62035.1"/>
    <property type="molecule type" value="Genomic_DNA"/>
</dbReference>
<sequence>MPNHIDDGVHIILLEMLTYYITVISHHVIIEVREYSVSKSIREVI</sequence>
<name>A0A916YV12_9BACL</name>
<dbReference type="Proteomes" id="UP000612456">
    <property type="component" value="Unassembled WGS sequence"/>
</dbReference>
<evidence type="ECO:0000313" key="1">
    <source>
        <dbReference type="EMBL" id="GGD62035.1"/>
    </source>
</evidence>
<proteinExistence type="predicted"/>
<accession>A0A916YV12</accession>
<protein>
    <submittedName>
        <fullName evidence="1">Uncharacterized protein</fullName>
    </submittedName>
</protein>
<reference evidence="1" key="1">
    <citation type="journal article" date="2014" name="Int. J. Syst. Evol. Microbiol.">
        <title>Complete genome sequence of Corynebacterium casei LMG S-19264T (=DSM 44701T), isolated from a smear-ripened cheese.</title>
        <authorList>
            <consortium name="US DOE Joint Genome Institute (JGI-PGF)"/>
            <person name="Walter F."/>
            <person name="Albersmeier A."/>
            <person name="Kalinowski J."/>
            <person name="Ruckert C."/>
        </authorList>
    </citation>
    <scope>NUCLEOTIDE SEQUENCE</scope>
    <source>
        <strain evidence="1">CGMCC 1.15178</strain>
    </source>
</reference>
<evidence type="ECO:0000313" key="2">
    <source>
        <dbReference type="Proteomes" id="UP000612456"/>
    </source>
</evidence>